<accession>A0A7J7IZL4</accession>
<evidence type="ECO:0000256" key="1">
    <source>
        <dbReference type="ARBA" id="ARBA00022737"/>
    </source>
</evidence>
<dbReference type="Proteomes" id="UP000593567">
    <property type="component" value="Unassembled WGS sequence"/>
</dbReference>
<dbReference type="AlphaFoldDB" id="A0A7J7IZL4"/>
<keyword evidence="2" id="KW-1015">Disulfide bond</keyword>
<dbReference type="SUPFAM" id="SSF49854">
    <property type="entry name" value="Spermadhesin, CUB domain"/>
    <property type="match status" value="1"/>
</dbReference>
<sequence length="95" mass="10627">MWLAFISDQSVQHEGFNISYQYAPCGGVIRGDNGVITSPNYPQPYDHDMGCAWEIIADEGLQIELTVNNFDLEESSKCAYDYLALYNGDSHTSPQ</sequence>
<dbReference type="OrthoDB" id="6154841at2759"/>
<dbReference type="CDD" id="cd00041">
    <property type="entry name" value="CUB"/>
    <property type="match status" value="1"/>
</dbReference>
<proteinExistence type="predicted"/>
<dbReference type="FunFam" id="2.60.120.290:FF:000005">
    <property type="entry name" value="Procollagen C-endopeptidase enhancer 1"/>
    <property type="match status" value="1"/>
</dbReference>
<protein>
    <recommendedName>
        <fullName evidence="4">CUB domain-containing protein</fullName>
    </recommendedName>
</protein>
<evidence type="ECO:0000259" key="4">
    <source>
        <dbReference type="PROSITE" id="PS01180"/>
    </source>
</evidence>
<comment type="caution">
    <text evidence="5">The sequence shown here is derived from an EMBL/GenBank/DDBJ whole genome shotgun (WGS) entry which is preliminary data.</text>
</comment>
<keyword evidence="6" id="KW-1185">Reference proteome</keyword>
<dbReference type="InterPro" id="IPR000859">
    <property type="entry name" value="CUB_dom"/>
</dbReference>
<organism evidence="5 6">
    <name type="scientific">Bugula neritina</name>
    <name type="common">Brown bryozoan</name>
    <name type="synonym">Sertularia neritina</name>
    <dbReference type="NCBI Taxonomy" id="10212"/>
    <lineage>
        <taxon>Eukaryota</taxon>
        <taxon>Metazoa</taxon>
        <taxon>Spiralia</taxon>
        <taxon>Lophotrochozoa</taxon>
        <taxon>Bryozoa</taxon>
        <taxon>Gymnolaemata</taxon>
        <taxon>Cheilostomatida</taxon>
        <taxon>Flustrina</taxon>
        <taxon>Buguloidea</taxon>
        <taxon>Bugulidae</taxon>
        <taxon>Bugula</taxon>
    </lineage>
</organism>
<dbReference type="SMART" id="SM00042">
    <property type="entry name" value="CUB"/>
    <property type="match status" value="1"/>
</dbReference>
<dbReference type="Gene3D" id="2.60.120.290">
    <property type="entry name" value="Spermadhesin, CUB domain"/>
    <property type="match status" value="1"/>
</dbReference>
<name>A0A7J7IZL4_BUGNE</name>
<dbReference type="InterPro" id="IPR035914">
    <property type="entry name" value="Sperma_CUB_dom_sf"/>
</dbReference>
<dbReference type="PROSITE" id="PS01180">
    <property type="entry name" value="CUB"/>
    <property type="match status" value="1"/>
</dbReference>
<comment type="caution">
    <text evidence="3">Lacks conserved residue(s) required for the propagation of feature annotation.</text>
</comment>
<dbReference type="Pfam" id="PF00431">
    <property type="entry name" value="CUB"/>
    <property type="match status" value="1"/>
</dbReference>
<evidence type="ECO:0000256" key="2">
    <source>
        <dbReference type="ARBA" id="ARBA00023157"/>
    </source>
</evidence>
<evidence type="ECO:0000313" key="5">
    <source>
        <dbReference type="EMBL" id="KAF6018834.1"/>
    </source>
</evidence>
<reference evidence="5" key="1">
    <citation type="submission" date="2020-06" db="EMBL/GenBank/DDBJ databases">
        <title>Draft genome of Bugula neritina, a colonial animal packing powerful symbionts and potential medicines.</title>
        <authorList>
            <person name="Rayko M."/>
        </authorList>
    </citation>
    <scope>NUCLEOTIDE SEQUENCE [LARGE SCALE GENOMIC DNA]</scope>
    <source>
        <strain evidence="5">Kwan_BN1</strain>
    </source>
</reference>
<evidence type="ECO:0000256" key="3">
    <source>
        <dbReference type="PROSITE-ProRule" id="PRU00059"/>
    </source>
</evidence>
<feature type="domain" description="CUB" evidence="4">
    <location>
        <begin position="25"/>
        <end position="95"/>
    </location>
</feature>
<dbReference type="PANTHER" id="PTHR24251">
    <property type="entry name" value="OVOCHYMASE-RELATED"/>
    <property type="match status" value="1"/>
</dbReference>
<evidence type="ECO:0000313" key="6">
    <source>
        <dbReference type="Proteomes" id="UP000593567"/>
    </source>
</evidence>
<gene>
    <name evidence="5" type="ORF">EB796_022840</name>
</gene>
<dbReference type="EMBL" id="VXIV02003272">
    <property type="protein sequence ID" value="KAF6018834.1"/>
    <property type="molecule type" value="Genomic_DNA"/>
</dbReference>
<keyword evidence="1" id="KW-0677">Repeat</keyword>